<dbReference type="InterPro" id="IPR008334">
    <property type="entry name" value="5'-Nucleotdase_C"/>
</dbReference>
<dbReference type="PROSITE" id="PS51257">
    <property type="entry name" value="PROKAR_LIPOPROTEIN"/>
    <property type="match status" value="1"/>
</dbReference>
<comment type="caution">
    <text evidence="2">The sequence shown here is derived from an EMBL/GenBank/DDBJ whole genome shotgun (WGS) entry which is preliminary data.</text>
</comment>
<dbReference type="InterPro" id="IPR036907">
    <property type="entry name" value="5'-Nucleotdase_C_sf"/>
</dbReference>
<dbReference type="EMBL" id="JAASQJ010000003">
    <property type="protein sequence ID" value="NIJ54351.1"/>
    <property type="molecule type" value="Genomic_DNA"/>
</dbReference>
<dbReference type="Proteomes" id="UP001179181">
    <property type="component" value="Unassembled WGS sequence"/>
</dbReference>
<dbReference type="PANTHER" id="PTHR11575:SF24">
    <property type="entry name" value="5'-NUCLEOTIDASE"/>
    <property type="match status" value="1"/>
</dbReference>
<dbReference type="InterPro" id="IPR006179">
    <property type="entry name" value="5_nucleotidase/apyrase"/>
</dbReference>
<dbReference type="RefSeq" id="WP_167272376.1">
    <property type="nucleotide sequence ID" value="NZ_JAASQJ010000003.1"/>
</dbReference>
<dbReference type="PRINTS" id="PR01607">
    <property type="entry name" value="APYRASEFAMLY"/>
</dbReference>
<dbReference type="SUPFAM" id="SSF55816">
    <property type="entry name" value="5'-nucleotidase (syn. UDP-sugar hydrolase), C-terminal domain"/>
    <property type="match status" value="1"/>
</dbReference>
<reference evidence="2 3" key="1">
    <citation type="submission" date="2020-03" db="EMBL/GenBank/DDBJ databases">
        <title>Genomic Encyclopedia of Type Strains, Phase IV (KMG-IV): sequencing the most valuable type-strain genomes for metagenomic binning, comparative biology and taxonomic classification.</title>
        <authorList>
            <person name="Goeker M."/>
        </authorList>
    </citation>
    <scope>NUCLEOTIDE SEQUENCE [LARGE SCALE GENOMIC DNA]</scope>
    <source>
        <strain evidence="2 3">DSM 102865</strain>
    </source>
</reference>
<dbReference type="Pfam" id="PF02872">
    <property type="entry name" value="5_nucleotid_C"/>
    <property type="match status" value="1"/>
</dbReference>
<gene>
    <name evidence="2" type="ORF">FHS68_003533</name>
</gene>
<feature type="domain" description="5'-Nucleotidase C-terminal" evidence="1">
    <location>
        <begin position="68"/>
        <end position="211"/>
    </location>
</feature>
<name>A0ABX0UTT5_9BACT</name>
<dbReference type="PANTHER" id="PTHR11575">
    <property type="entry name" value="5'-NUCLEOTIDASE-RELATED"/>
    <property type="match status" value="1"/>
</dbReference>
<evidence type="ECO:0000313" key="3">
    <source>
        <dbReference type="Proteomes" id="UP001179181"/>
    </source>
</evidence>
<protein>
    <submittedName>
        <fullName evidence="2">2',3'-cyclic-nucleotide 2'-phosphodiesterase (5'-nucleotidase family)</fullName>
    </submittedName>
</protein>
<sequence length="254" mass="28729">MKIQTHFRPFILTVPLWIALICSCQKHLTLSKNEYKQYGIDQQAGEDSSIVKYYLPYKEKMQAEMDKVIGQTEQALTKPGQPETLMGNYFADAMLKEGLKKDPNIQFTFSTKGGLRSTFPKGDITVSDVFELMPFENEMVTLKLTGASVQQLIDFIVKKDGEPISGMRLKIKDGKAYDITIGNQPFDINKTYNLLTYDYLADGGDELDFLKKPVERKDIGIKLRDALLDNINDLTAQGKKITAQLDGRIIIDKN</sequence>
<organism evidence="2 3">
    <name type="scientific">Dyadobacter arcticus</name>
    <dbReference type="NCBI Taxonomy" id="1078754"/>
    <lineage>
        <taxon>Bacteria</taxon>
        <taxon>Pseudomonadati</taxon>
        <taxon>Bacteroidota</taxon>
        <taxon>Cytophagia</taxon>
        <taxon>Cytophagales</taxon>
        <taxon>Spirosomataceae</taxon>
        <taxon>Dyadobacter</taxon>
    </lineage>
</organism>
<dbReference type="Gene3D" id="3.90.780.10">
    <property type="entry name" value="5'-Nucleotidase, C-terminal domain"/>
    <property type="match status" value="1"/>
</dbReference>
<proteinExistence type="predicted"/>
<evidence type="ECO:0000313" key="2">
    <source>
        <dbReference type="EMBL" id="NIJ54351.1"/>
    </source>
</evidence>
<accession>A0ABX0UTT5</accession>
<evidence type="ECO:0000259" key="1">
    <source>
        <dbReference type="Pfam" id="PF02872"/>
    </source>
</evidence>
<keyword evidence="3" id="KW-1185">Reference proteome</keyword>